<dbReference type="SUPFAM" id="SSF53335">
    <property type="entry name" value="S-adenosyl-L-methionine-dependent methyltransferases"/>
    <property type="match status" value="1"/>
</dbReference>
<gene>
    <name evidence="9" type="ORF">MBUL_00728</name>
</gene>
<sequence length="651" mass="73349">MAEFEDDLASLDREELVRLVQTMMSNGVALNFHGKRSAIEISKRVRPRITRRESKLHVGTPFHQSQNLLVEGENLQAMVTLYKYRGAVDLILTDPPYNTGNNFRYNDRWDQDPNDPNLGTIVAKEDGSRHTKWIKALYPRLQMMKSMLKPSGVIAVCIDENELFHLGMMLDEIFDESNRLAIINWQKTTVKNNSKHVSATTEYVLVYARDKALSQTGLLNRSGKSNARFGNPDRDNSGQWKQGDLTGTGAESHRTALYAIQSPFDGALHWPGENRCWAFEKQRMKSWLEAWGSKYEEKNIDDGRTKALVLKQAPLPGSTSFAPDNPVLTKARKLAEAKLAAGGWPKLYFGLKGTAKPMAKVYMSEIKAGVVPTTFWVDEEEEFEPVELGAVSWDSSETGRSREGLEELDKIVGAGHGFMTVKPLKLMQKIIQIWCPPNGLVMDPYVGSGTTGHAILSLNKETGSDRRFILIEQGAPENGDKYARTLTWKRLRNAITGERPGNKYAEALGGGFEYRLLTKTIDARAVMSMKRDELVDVVLTSHWETHKRAAANIQRVDDGYQFLIGRDADGEGYFLIWDHEGPVGSLDLDSYKIVSAEARKAGIVPPFHVYARYEDFQSPNVRFWKIPDKILAHFGLEENERFNDETIEDAA</sequence>
<keyword evidence="4" id="KW-0808">Transferase</keyword>
<dbReference type="AlphaFoldDB" id="A0A679IPN8"/>
<feature type="region of interest" description="Disordered" evidence="7">
    <location>
        <begin position="223"/>
        <end position="246"/>
    </location>
</feature>
<dbReference type="InterPro" id="IPR002295">
    <property type="entry name" value="N4/N6-MTase_EcoPI_Mod-like"/>
</dbReference>
<dbReference type="EC" id="2.1.1.72" evidence="2"/>
<dbReference type="EMBL" id="LR743504">
    <property type="protein sequence ID" value="CAA2100550.1"/>
    <property type="molecule type" value="Genomic_DNA"/>
</dbReference>
<dbReference type="GO" id="GO:0009007">
    <property type="term" value="F:site-specific DNA-methyltransferase (adenine-specific) activity"/>
    <property type="evidence" value="ECO:0007669"/>
    <property type="project" value="UniProtKB-EC"/>
</dbReference>
<dbReference type="InterPro" id="IPR002052">
    <property type="entry name" value="DNA_methylase_N6_adenine_CS"/>
</dbReference>
<dbReference type="InterPro" id="IPR029063">
    <property type="entry name" value="SAM-dependent_MTases_sf"/>
</dbReference>
<evidence type="ECO:0000256" key="5">
    <source>
        <dbReference type="ARBA" id="ARBA00022691"/>
    </source>
</evidence>
<feature type="domain" description="DNA methylase N-4/N-6" evidence="8">
    <location>
        <begin position="88"/>
        <end position="473"/>
    </location>
</feature>
<dbReference type="InterPro" id="IPR002941">
    <property type="entry name" value="DNA_methylase_N4/N6"/>
</dbReference>
<reference evidence="9" key="1">
    <citation type="submission" date="2019-12" db="EMBL/GenBank/DDBJ databases">
        <authorList>
            <person name="Cremers G."/>
        </authorList>
    </citation>
    <scope>NUCLEOTIDE SEQUENCE</scope>
    <source>
        <strain evidence="9">Mbul1</strain>
    </source>
</reference>
<comment type="catalytic activity">
    <reaction evidence="6">
        <text>a 2'-deoxyadenosine in DNA + S-adenosyl-L-methionine = an N(6)-methyl-2'-deoxyadenosine in DNA + S-adenosyl-L-homocysteine + H(+)</text>
        <dbReference type="Rhea" id="RHEA:15197"/>
        <dbReference type="Rhea" id="RHEA-COMP:12418"/>
        <dbReference type="Rhea" id="RHEA-COMP:12419"/>
        <dbReference type="ChEBI" id="CHEBI:15378"/>
        <dbReference type="ChEBI" id="CHEBI:57856"/>
        <dbReference type="ChEBI" id="CHEBI:59789"/>
        <dbReference type="ChEBI" id="CHEBI:90615"/>
        <dbReference type="ChEBI" id="CHEBI:90616"/>
        <dbReference type="EC" id="2.1.1.72"/>
    </reaction>
</comment>
<name>A0A679IPN8_9HYPH</name>
<keyword evidence="3" id="KW-0489">Methyltransferase</keyword>
<dbReference type="Pfam" id="PF01555">
    <property type="entry name" value="N6_N4_Mtase"/>
    <property type="match status" value="1"/>
</dbReference>
<evidence type="ECO:0000256" key="6">
    <source>
        <dbReference type="ARBA" id="ARBA00047942"/>
    </source>
</evidence>
<evidence type="ECO:0000256" key="2">
    <source>
        <dbReference type="ARBA" id="ARBA00011900"/>
    </source>
</evidence>
<protein>
    <recommendedName>
        <fullName evidence="2">site-specific DNA-methyltransferase (adenine-specific)</fullName>
        <ecNumber evidence="2">2.1.1.72</ecNumber>
    </recommendedName>
</protein>
<organism evidence="9">
    <name type="scientific">Methylobacterium bullatum</name>
    <dbReference type="NCBI Taxonomy" id="570505"/>
    <lineage>
        <taxon>Bacteria</taxon>
        <taxon>Pseudomonadati</taxon>
        <taxon>Pseudomonadota</taxon>
        <taxon>Alphaproteobacteria</taxon>
        <taxon>Hyphomicrobiales</taxon>
        <taxon>Methylobacteriaceae</taxon>
        <taxon>Methylobacterium</taxon>
    </lineage>
</organism>
<comment type="similarity">
    <text evidence="1">Belongs to the N(4)/N(6)-methyltransferase family.</text>
</comment>
<keyword evidence="5" id="KW-0949">S-adenosyl-L-methionine</keyword>
<evidence type="ECO:0000256" key="7">
    <source>
        <dbReference type="SAM" id="MobiDB-lite"/>
    </source>
</evidence>
<dbReference type="Gene3D" id="3.40.50.150">
    <property type="entry name" value="Vaccinia Virus protein VP39"/>
    <property type="match status" value="1"/>
</dbReference>
<evidence type="ECO:0000256" key="3">
    <source>
        <dbReference type="ARBA" id="ARBA00022603"/>
    </source>
</evidence>
<dbReference type="PROSITE" id="PS00092">
    <property type="entry name" value="N6_MTASE"/>
    <property type="match status" value="1"/>
</dbReference>
<proteinExistence type="inferred from homology"/>
<dbReference type="REBASE" id="371046">
    <property type="entry name" value="M.Mbu11ORF728P"/>
</dbReference>
<evidence type="ECO:0000256" key="4">
    <source>
        <dbReference type="ARBA" id="ARBA00022679"/>
    </source>
</evidence>
<dbReference type="PRINTS" id="PR00506">
    <property type="entry name" value="D21N6MTFRASE"/>
</dbReference>
<evidence type="ECO:0000256" key="1">
    <source>
        <dbReference type="ARBA" id="ARBA00006594"/>
    </source>
</evidence>
<dbReference type="GO" id="GO:0032259">
    <property type="term" value="P:methylation"/>
    <property type="evidence" value="ECO:0007669"/>
    <property type="project" value="UniProtKB-KW"/>
</dbReference>
<dbReference type="GO" id="GO:0003677">
    <property type="term" value="F:DNA binding"/>
    <property type="evidence" value="ECO:0007669"/>
    <property type="project" value="InterPro"/>
</dbReference>
<accession>A0A679IPN8</accession>
<dbReference type="GO" id="GO:0008170">
    <property type="term" value="F:N-methyltransferase activity"/>
    <property type="evidence" value="ECO:0007669"/>
    <property type="project" value="InterPro"/>
</dbReference>
<evidence type="ECO:0000313" key="9">
    <source>
        <dbReference type="EMBL" id="CAA2100550.1"/>
    </source>
</evidence>
<evidence type="ECO:0000259" key="8">
    <source>
        <dbReference type="Pfam" id="PF01555"/>
    </source>
</evidence>